<keyword evidence="1" id="KW-0472">Membrane</keyword>
<accession>D5UYX3</accession>
<evidence type="ECO:0008006" key="4">
    <source>
        <dbReference type="Google" id="ProtNLM"/>
    </source>
</evidence>
<reference evidence="3" key="1">
    <citation type="submission" date="2010-03" db="EMBL/GenBank/DDBJ databases">
        <title>The complete plasmid of Tsukamurella paurometabola DSM 20162.</title>
        <authorList>
            <consortium name="US DOE Joint Genome Institute (JGI-PGF)"/>
            <person name="Lucas S."/>
            <person name="Copeland A."/>
            <person name="Lapidus A."/>
            <person name="Glavina del Rio T."/>
            <person name="Dalin E."/>
            <person name="Tice H."/>
            <person name="Bruce D."/>
            <person name="Goodwin L."/>
            <person name="Pitluck S."/>
            <person name="Kyrpides N."/>
            <person name="Mavromatis K."/>
            <person name="Ivanova N."/>
            <person name="Mikhailova N."/>
            <person name="Munk A.C."/>
            <person name="Brettin T."/>
            <person name="Detter J.C."/>
            <person name="Tapia R."/>
            <person name="Han C."/>
            <person name="Larimer F."/>
            <person name="Land M."/>
            <person name="Hauser L."/>
            <person name="Markowitz V."/>
            <person name="Cheng J.-F."/>
            <person name="Hugenholtz P."/>
            <person name="Woyke T."/>
            <person name="Wu D."/>
            <person name="Jando M."/>
            <person name="Brambilla E."/>
            <person name="Klenk H.-P."/>
            <person name="Eisen J.A."/>
        </authorList>
    </citation>
    <scope>NUCLEOTIDE SEQUENCE [LARGE SCALE GENOMIC DNA]</scope>
    <source>
        <strain evidence="3">ATCC 8368 / DSM 20162 / CCUG 35730 / CIP 100753 / JCM 10117 / KCTC 9821 / NBRC 16120 / NCIMB 702349 / NCTC 13040</strain>
        <plasmid evidence="3">pTpau01</plasmid>
    </source>
</reference>
<dbReference type="HOGENOM" id="CLU_079638_0_0_11"/>
<proteinExistence type="predicted"/>
<organism evidence="2 3">
    <name type="scientific">Tsukamurella paurometabola (strain ATCC 8368 / DSM 20162 / CCUG 35730 / CIP 100753 / JCM 10117 / KCTC 9821 / NBRC 16120 / NCIMB 702349 / NCTC 13040)</name>
    <name type="common">Corynebacterium paurometabolum</name>
    <dbReference type="NCBI Taxonomy" id="521096"/>
    <lineage>
        <taxon>Bacteria</taxon>
        <taxon>Bacillati</taxon>
        <taxon>Actinomycetota</taxon>
        <taxon>Actinomycetes</taxon>
        <taxon>Mycobacteriales</taxon>
        <taxon>Tsukamurellaceae</taxon>
        <taxon>Tsukamurella</taxon>
    </lineage>
</organism>
<dbReference type="KEGG" id="tpr:Tpau_4252"/>
<keyword evidence="1" id="KW-0812">Transmembrane</keyword>
<dbReference type="Proteomes" id="UP000001213">
    <property type="component" value="Plasmid pTpau01"/>
</dbReference>
<name>D5UYX3_TSUPD</name>
<protein>
    <recommendedName>
        <fullName evidence="4">TIGR03943 family protein</fullName>
    </recommendedName>
</protein>
<dbReference type="EMBL" id="CP001967">
    <property type="protein sequence ID" value="ADG80820.1"/>
    <property type="molecule type" value="Genomic_DNA"/>
</dbReference>
<evidence type="ECO:0000313" key="3">
    <source>
        <dbReference type="Proteomes" id="UP000001213"/>
    </source>
</evidence>
<sequence>MSAREWAPAGAAITVGAVLAAAALSDRYLWFVRPTYQLPLLATAAVLVVCGIIVVATGIAGRGHTEAREDHPCSCTDLEHGDGHQARADDSGAGHGLTVWLALAGAALIAVCATGPVTGALSSGKPLFAGGERTPVFKALPDGVPTVPLHQIGGRLRVGQTLDGRTISVTGQLVDEDGGLRIARMQLTCCASDAVRSSIRITGTGQLAPGTWITATVTAARGPDGPQLTVIESAVIDPPRNPYES</sequence>
<evidence type="ECO:0000313" key="2">
    <source>
        <dbReference type="EMBL" id="ADG80820.1"/>
    </source>
</evidence>
<geneLocation type="plasmid" evidence="2 3">
    <name>pTpau01</name>
</geneLocation>
<keyword evidence="2" id="KW-0614">Plasmid</keyword>
<gene>
    <name evidence="2" type="ordered locus">Tpau_4252</name>
</gene>
<evidence type="ECO:0000256" key="1">
    <source>
        <dbReference type="SAM" id="Phobius"/>
    </source>
</evidence>
<keyword evidence="1" id="KW-1133">Transmembrane helix</keyword>
<dbReference type="eggNOG" id="COG3689">
    <property type="taxonomic scope" value="Bacteria"/>
</dbReference>
<dbReference type="RefSeq" id="WP_013128809.1">
    <property type="nucleotide sequence ID" value="NC_014159.1"/>
</dbReference>
<dbReference type="AlphaFoldDB" id="D5UYX3"/>
<keyword evidence="3" id="KW-1185">Reference proteome</keyword>
<feature type="transmembrane region" description="Helical" evidence="1">
    <location>
        <begin position="41"/>
        <end position="61"/>
    </location>
</feature>
<reference evidence="2 3" key="2">
    <citation type="journal article" date="2011" name="Stand. Genomic Sci.">
        <title>Complete genome sequence of Tsukamurella paurometabola type strain (no. 33).</title>
        <authorList>
            <person name="Munk A.C."/>
            <person name="Lapidus A."/>
            <person name="Lucas S."/>
            <person name="Nolan M."/>
            <person name="Tice H."/>
            <person name="Cheng J.F."/>
            <person name="Del Rio T.G."/>
            <person name="Goodwin L."/>
            <person name="Pitluck S."/>
            <person name="Liolios K."/>
            <person name="Huntemann M."/>
            <person name="Ivanova N."/>
            <person name="Mavromatis K."/>
            <person name="Mikhailova N."/>
            <person name="Pati A."/>
            <person name="Chen A."/>
            <person name="Palaniappan K."/>
            <person name="Tapia R."/>
            <person name="Han C."/>
            <person name="Land M."/>
            <person name="Hauser L."/>
            <person name="Chang Y.J."/>
            <person name="Jeffries C.D."/>
            <person name="Brettin T."/>
            <person name="Yasawong M."/>
            <person name="Brambilla E.M."/>
            <person name="Rohde M."/>
            <person name="Sikorski J."/>
            <person name="Goker M."/>
            <person name="Detter J.C."/>
            <person name="Woyke T."/>
            <person name="Bristow J."/>
            <person name="Eisen J.A."/>
            <person name="Markowitz V."/>
            <person name="Hugenholtz P."/>
            <person name="Kyrpides N.C."/>
            <person name="Klenk H.P."/>
        </authorList>
    </citation>
    <scope>NUCLEOTIDE SEQUENCE [LARGE SCALE GENOMIC DNA]</scope>
    <source>
        <strain evidence="3">ATCC 8368 / DSM 20162 / CCUG 35730 / CIP 100753 / JCM 10117 / KCTC 9821 / NBRC 16120 / NCIMB 702349 / NCTC 13040</strain>
        <plasmid evidence="2">pTpau01</plasmid>
    </source>
</reference>